<evidence type="ECO:0000313" key="4">
    <source>
        <dbReference type="Proteomes" id="UP000254374"/>
    </source>
</evidence>
<name>A0A377GFF0_9GAMM</name>
<dbReference type="RefSeq" id="WP_058468573.1">
    <property type="nucleotide sequence ID" value="NZ_CAAAIX010000024.1"/>
</dbReference>
<sequence>MTNIVLFDMDDTLSSENGLGDHNRVLFFPDSTKKVFADLQKRGDQIIICSKYATKFEIESALTKAKIDYANIIILGEHKKPKVETANEYKNHKRAKNIIIVEDSTSIDDSEHDVVHIQVPYKTDHTAPPSDAYLKVALLPEEQLFAIKPIVKKIKQNQDHHGQINSKALSNYYEAIVKLMEYRDKRKNDYREFYTNWACWFGGEARSKKAKLKAVDSILDSLNDGTFDIKNIPEAAKNGELASIVNSMKVAEIAKTALSSVQI</sequence>
<keyword evidence="3" id="KW-1185">Reference proteome</keyword>
<dbReference type="OrthoDB" id="9919179at2"/>
<proteinExistence type="predicted"/>
<evidence type="ECO:0000313" key="2">
    <source>
        <dbReference type="EMBL" id="STO23303.1"/>
    </source>
</evidence>
<dbReference type="EMBL" id="FTNL01000025">
    <property type="protein sequence ID" value="SIR79618.1"/>
    <property type="molecule type" value="Genomic_DNA"/>
</dbReference>
<dbReference type="EMBL" id="UGGV01000001">
    <property type="protein sequence ID" value="STO23303.1"/>
    <property type="molecule type" value="Genomic_DNA"/>
</dbReference>
<dbReference type="InterPro" id="IPR036412">
    <property type="entry name" value="HAD-like_sf"/>
</dbReference>
<evidence type="ECO:0000313" key="3">
    <source>
        <dbReference type="Proteomes" id="UP000186808"/>
    </source>
</evidence>
<accession>A0A377GFF0</accession>
<dbReference type="Proteomes" id="UP000186808">
    <property type="component" value="Unassembled WGS sequence"/>
</dbReference>
<protein>
    <submittedName>
        <fullName evidence="2">Uncharacterized protein</fullName>
    </submittedName>
</protein>
<gene>
    <name evidence="2" type="ORF">NCTC11401_00094</name>
    <name evidence="1" type="ORF">SAMN05421777_12516</name>
</gene>
<dbReference type="AlphaFoldDB" id="A0A377GFF0"/>
<dbReference type="Proteomes" id="UP000254374">
    <property type="component" value="Unassembled WGS sequence"/>
</dbReference>
<evidence type="ECO:0000313" key="1">
    <source>
        <dbReference type="EMBL" id="SIR79618.1"/>
    </source>
</evidence>
<organism evidence="2 4">
    <name type="scientific">Fluoribacter gormanii</name>
    <dbReference type="NCBI Taxonomy" id="464"/>
    <lineage>
        <taxon>Bacteria</taxon>
        <taxon>Pseudomonadati</taxon>
        <taxon>Pseudomonadota</taxon>
        <taxon>Gammaproteobacteria</taxon>
        <taxon>Legionellales</taxon>
        <taxon>Legionellaceae</taxon>
        <taxon>Fluoribacter</taxon>
    </lineage>
</organism>
<reference evidence="1 3" key="1">
    <citation type="submission" date="2017-01" db="EMBL/GenBank/DDBJ databases">
        <authorList>
            <person name="Varghese N."/>
            <person name="Submissions S."/>
        </authorList>
    </citation>
    <scope>NUCLEOTIDE SEQUENCE [LARGE SCALE GENOMIC DNA]</scope>
    <source>
        <strain evidence="1 3">ATCC 33342</strain>
    </source>
</reference>
<dbReference type="SUPFAM" id="SSF56784">
    <property type="entry name" value="HAD-like"/>
    <property type="match status" value="1"/>
</dbReference>
<reference evidence="2 4" key="2">
    <citation type="submission" date="2018-06" db="EMBL/GenBank/DDBJ databases">
        <authorList>
            <consortium name="Pathogen Informatics"/>
            <person name="Doyle S."/>
        </authorList>
    </citation>
    <scope>NUCLEOTIDE SEQUENCE [LARGE SCALE GENOMIC DNA]</scope>
    <source>
        <strain evidence="2 4">NCTC11401</strain>
    </source>
</reference>